<keyword evidence="3" id="KW-1185">Reference proteome</keyword>
<evidence type="ECO:0000259" key="1">
    <source>
        <dbReference type="Pfam" id="PF02582"/>
    </source>
</evidence>
<protein>
    <recommendedName>
        <fullName evidence="1">DUF155 domain-containing protein</fullName>
    </recommendedName>
</protein>
<accession>A0A363D5G8</accession>
<dbReference type="InterPro" id="IPR051624">
    <property type="entry name" value="RMD1/Sad1-interacting"/>
</dbReference>
<reference evidence="2 3" key="1">
    <citation type="submission" date="2017-02" db="EMBL/GenBank/DDBJ databases">
        <title>Arcobacter caeni sp. nov, a new Arcobacter species isolated from reclaimed water.</title>
        <authorList>
            <person name="Figueras M.J."/>
            <person name="Perez-Cataluna A."/>
            <person name="Salas-Masso N."/>
        </authorList>
    </citation>
    <scope>NUCLEOTIDE SEQUENCE [LARGE SCALE GENOMIC DNA]</scope>
    <source>
        <strain evidence="2 3">RW17-10</strain>
    </source>
</reference>
<dbReference type="EMBL" id="MUXE01000001">
    <property type="protein sequence ID" value="PUE66539.1"/>
    <property type="molecule type" value="Genomic_DNA"/>
</dbReference>
<dbReference type="OrthoDB" id="529323at2"/>
<feature type="domain" description="DUF155" evidence="1">
    <location>
        <begin position="46"/>
        <end position="213"/>
    </location>
</feature>
<dbReference type="Proteomes" id="UP000251135">
    <property type="component" value="Unassembled WGS sequence"/>
</dbReference>
<dbReference type="PANTHER" id="PTHR16255">
    <property type="entry name" value="REQUIRED FOR MEIOTIC NUCLEAR DIVISION PROTEIN 1 HOMOLOG"/>
    <property type="match status" value="1"/>
</dbReference>
<proteinExistence type="predicted"/>
<comment type="caution">
    <text evidence="2">The sequence shown here is derived from an EMBL/GenBank/DDBJ whole genome shotgun (WGS) entry which is preliminary data.</text>
</comment>
<sequence length="260" mass="31099">MQTKKLISYLTCEKFNNNIFQIIEDRYKCNIIKDAIIINIKEDEQIILFKYGVFICWNIEFENIKFFLDFIKDLQINSFKKPIIEEFNYLFDDEFKINLDTIYLSDSSTTSKIAISQALAQNVKLQQFEEEVQTTIENNSHIPLQLSTTGKIKLTKKETSKKIGELFLVKTKINLHYDLLDTPEFFWEYPQYENQYEKMVKYLDIKSRVEVLNKKVEIIQELLHVLGDEQKHKYSSFLEWIIIILIAFEIIINLKDHYFN</sequence>
<dbReference type="InterPro" id="IPR003734">
    <property type="entry name" value="DUF155"/>
</dbReference>
<evidence type="ECO:0000313" key="3">
    <source>
        <dbReference type="Proteomes" id="UP000251135"/>
    </source>
</evidence>
<dbReference type="RefSeq" id="WP_108557651.1">
    <property type="nucleotide sequence ID" value="NZ_MUXE01000001.1"/>
</dbReference>
<dbReference type="PANTHER" id="PTHR16255:SF1">
    <property type="entry name" value="REQUIRED FOR MEIOTIC NUCLEAR DIVISION PROTEIN 1 HOMOLOG"/>
    <property type="match status" value="1"/>
</dbReference>
<dbReference type="AlphaFoldDB" id="A0A363D5G8"/>
<evidence type="ECO:0000313" key="2">
    <source>
        <dbReference type="EMBL" id="PUE66539.1"/>
    </source>
</evidence>
<dbReference type="Pfam" id="PF02582">
    <property type="entry name" value="DUF155"/>
    <property type="match status" value="1"/>
</dbReference>
<gene>
    <name evidence="2" type="ORF">B0174_00360</name>
</gene>
<name>A0A363D5G8_9BACT</name>
<organism evidence="2 3">
    <name type="scientific">Arcobacter caeni</name>
    <dbReference type="NCBI Taxonomy" id="1912877"/>
    <lineage>
        <taxon>Bacteria</taxon>
        <taxon>Pseudomonadati</taxon>
        <taxon>Campylobacterota</taxon>
        <taxon>Epsilonproteobacteria</taxon>
        <taxon>Campylobacterales</taxon>
        <taxon>Arcobacteraceae</taxon>
        <taxon>Arcobacter</taxon>
    </lineage>
</organism>